<feature type="transmembrane region" description="Helical" evidence="1">
    <location>
        <begin position="74"/>
        <end position="91"/>
    </location>
</feature>
<reference evidence="2 3" key="1">
    <citation type="submission" date="2020-03" db="EMBL/GenBank/DDBJ databases">
        <title>Sequencing the genomes of 1000 actinobacteria strains.</title>
        <authorList>
            <person name="Klenk H.-P."/>
        </authorList>
    </citation>
    <scope>NUCLEOTIDE SEQUENCE [LARGE SCALE GENOMIC DNA]</scope>
    <source>
        <strain evidence="2 3">DSM 45490</strain>
    </source>
</reference>
<evidence type="ECO:0000313" key="2">
    <source>
        <dbReference type="EMBL" id="NIK57107.1"/>
    </source>
</evidence>
<dbReference type="AlphaFoldDB" id="A0A7X6A0E7"/>
<evidence type="ECO:0000313" key="3">
    <source>
        <dbReference type="Proteomes" id="UP000555407"/>
    </source>
</evidence>
<feature type="transmembrane region" description="Helical" evidence="1">
    <location>
        <begin position="103"/>
        <end position="127"/>
    </location>
</feature>
<keyword evidence="1" id="KW-0812">Transmembrane</keyword>
<organism evidence="2 3">
    <name type="scientific">Kribbella shirazensis</name>
    <dbReference type="NCBI Taxonomy" id="1105143"/>
    <lineage>
        <taxon>Bacteria</taxon>
        <taxon>Bacillati</taxon>
        <taxon>Actinomycetota</taxon>
        <taxon>Actinomycetes</taxon>
        <taxon>Propionibacteriales</taxon>
        <taxon>Kribbellaceae</taxon>
        <taxon>Kribbella</taxon>
    </lineage>
</organism>
<keyword evidence="1" id="KW-0472">Membrane</keyword>
<dbReference type="Proteomes" id="UP000555407">
    <property type="component" value="Unassembled WGS sequence"/>
</dbReference>
<proteinExistence type="predicted"/>
<gene>
    <name evidence="2" type="ORF">BJY22_002824</name>
</gene>
<name>A0A7X6A0E7_9ACTN</name>
<protein>
    <submittedName>
        <fullName evidence="2">Uncharacterized protein</fullName>
    </submittedName>
</protein>
<keyword evidence="1" id="KW-1133">Transmembrane helix</keyword>
<accession>A0A7X6A0E7</accession>
<dbReference type="EMBL" id="JAASRO010000001">
    <property type="protein sequence ID" value="NIK57107.1"/>
    <property type="molecule type" value="Genomic_DNA"/>
</dbReference>
<feature type="transmembrane region" description="Helical" evidence="1">
    <location>
        <begin position="12"/>
        <end position="29"/>
    </location>
</feature>
<evidence type="ECO:0000256" key="1">
    <source>
        <dbReference type="SAM" id="Phobius"/>
    </source>
</evidence>
<sequence>MREQLAAGYARLYAPLAVVSVVISFQPLLPGRYGTLWEMAGRPGGDPAILGVLLMGGLVVLLAYASFRPVTTAGVPVGIAVLAALIFVMLLTKPGAGSSPPSLTPFGDAAVAIAVCTFTLAVSHAVLGRRR</sequence>
<comment type="caution">
    <text evidence="2">The sequence shown here is derived from an EMBL/GenBank/DDBJ whole genome shotgun (WGS) entry which is preliminary data.</text>
</comment>
<feature type="transmembrane region" description="Helical" evidence="1">
    <location>
        <begin position="49"/>
        <end position="67"/>
    </location>
</feature>
<dbReference type="RefSeq" id="WP_167206962.1">
    <property type="nucleotide sequence ID" value="NZ_JAASRO010000001.1"/>
</dbReference>
<keyword evidence="3" id="KW-1185">Reference proteome</keyword>